<feature type="signal peptide" evidence="3">
    <location>
        <begin position="1"/>
        <end position="29"/>
    </location>
</feature>
<evidence type="ECO:0000256" key="3">
    <source>
        <dbReference type="SAM" id="SignalP"/>
    </source>
</evidence>
<dbReference type="Pfam" id="PF13517">
    <property type="entry name" value="FG-GAP_3"/>
    <property type="match status" value="2"/>
</dbReference>
<feature type="domain" description="DUF7507" evidence="4">
    <location>
        <begin position="1522"/>
        <end position="1621"/>
    </location>
</feature>
<dbReference type="InterPro" id="IPR051172">
    <property type="entry name" value="Chlamydia_OmcB"/>
</dbReference>
<feature type="compositionally biased region" description="Low complexity" evidence="2">
    <location>
        <begin position="1618"/>
        <end position="1627"/>
    </location>
</feature>
<accession>A0ABT4WD37</accession>
<name>A0ABT4WD37_9FLAO</name>
<dbReference type="InterPro" id="IPR055354">
    <property type="entry name" value="DUF7507"/>
</dbReference>
<feature type="region of interest" description="Disordered" evidence="2">
    <location>
        <begin position="761"/>
        <end position="784"/>
    </location>
</feature>
<organism evidence="5 6">
    <name type="scientific">Flavobacterium azizsancarii</name>
    <dbReference type="NCBI Taxonomy" id="2961580"/>
    <lineage>
        <taxon>Bacteria</taxon>
        <taxon>Pseudomonadati</taxon>
        <taxon>Bacteroidota</taxon>
        <taxon>Flavobacteriia</taxon>
        <taxon>Flavobacteriales</taxon>
        <taxon>Flavobacteriaceae</taxon>
        <taxon>Flavobacterium</taxon>
    </lineage>
</organism>
<dbReference type="InterPro" id="IPR013517">
    <property type="entry name" value="FG-GAP"/>
</dbReference>
<proteinExistence type="predicted"/>
<feature type="compositionally biased region" description="Low complexity" evidence="2">
    <location>
        <begin position="1854"/>
        <end position="1863"/>
    </location>
</feature>
<sequence length="2589" mass="266352">MKNFTFFLNNKKKIIYCMLLFLLHLSLQAQEICNNGLDDNGNGYVDQYDPQCYTTLAPTCFVPAPAPNFKIDLALQGPPNTLDVSISPTIGDLDGDGIPEIIAPLGNSTTGYMTYHVIGGAIVDAGINFRISLYQPVSGTVVQPAIADIDRDGKAEVISVDVNGYVYVFGHTGGNATTYKFKSDLPSTVIYGSPRIADIDEDGVPEIIVGHNIFKFDLINKTLKRFTSLPTSRPHGKDTGSWGADIVVVDILPSNPGKEIVAGGTVYGVNMTTGVLTVLRSLNAINSSIALNIDGPTAVADLNLDGNLDIVFSNGGRVYVWDPVANQILLNIATVGSAARQSMPTISYMYDEVANDGMSKDFPEILIGYTNKIVAYNLQIPGNVVWSLATTDSSGETGITSFDFNGDAIQELVYNDETQVRIIDGNTRTPVNLATFSSGTLTWMEHPVIADIDNDGQAEIIAFTGLPRAASGEGRLNIFKAGAGSSWQPARKVWNQRGYRVVNINDDLTVTRQETKMSNFMPVNSTKYRILNQYNVQLNPINLVLEPGTVAATDVQLKSVKHYNVPKGELTLEVSVLGASDLPAGSPVTVYNGNPTTTAATIVGTGYTTEVIASGTTKTITITIPSYQSYKLFAVVNDNGSVQTPFDLGSDFPSTGLVECDYENNIASIPVQVTDTDGDGKDDGVDLDADNDGILDTDESHGYDIFGDEDGDGILNFQDVSKGPGPGDGSKTDYTDVNGDGIADVFDTDGDGIIDAFDLDSDNDGCPDSNEYYNDPNADGGDGGQYGLGPDPVATKPDGTVLNPMATYTGTLVPVYTALKITVNVLMPDQTVNIGDTAIFSSAISATKVSNFYTNPKTVADVTNELTYQWYVSKDDGIIFTALQEEVNSKLELTDVQLVSNKNLYKIITTHPDSNAGCVITTDQALLTVTQSPKIALVKTSNVSNTVAVGDLITYTFTVTNTGDVILSAVVVDDAMTGSANLTTSPSSLVPGATGTATATYTIKQSDIDNGSVSNSAVATGTAPDNKKVSDTSGTSDSNDDATETTLTQTPKIAVVKTSSVGGTGAVGDVITYTFSVKNTGNVTLSAVVVDDAMTGSSNLATSPSSLVPGATGTATATYTIKQSDIDNGSVSNSAVATGTAPDNKKVSDTSGTSDSNDDATETTLTQTPKIAVVKTSSVGGTGAVGDVITYSFTVTNTGNVTLSAVVVDDTMTGSANLTTSPSSLAPGATGTATATYTIKQSDLDKGSVSNSAVATGTAPDNATVNDTSGTSDSNDDATETSLRQTPKIALVKTSTIGGTGAVGDVITYSFTVTNTGNVTLSAVVVDDTMTGSANLTTSPSSLAPGATGTATATYTIKQSDLDNGSVSNSAVATGTAPDNATVNDTSGTSDTNDDPTETSLRQAPKIALVKTSSVGGTGAVDDVITYSFTVTNTGNVTLSAVVVDDAMTGSANLTTSPSSLAPGATGTATATYTIKQSDIDNGSVSNSAVATGTAPDNATVNDTSGTSDTNDDPTETSLRQAPKIALVKTSSVGGTGAVGDVITYTFSVKNTGNVTLSAVVVDDAMTGSANLTTSPSSLVPGATGTATATYTIKQSDIDNGSVSNSAVATGTAPDNATVSDTSGTSDSNDDPTETSLRQAPKIALVKTSTIGGTGAVGDVITYSFTVTNTGNVTLSAVVVDDTMTGSANLITSPSSLAPGATGTATATYTIKQSDLDNGSVSNSAVATGTAPDNATVNDTSGTSDTNDDPTETALRQAPKIALVKTSTIGGTGAVGDVITYSFTVTNTGNVTLSAVVVDDTMTGSANLTTSPSSLAPGATGTATATYTIKQSDLDKGSVSNSAVATGTAPDNATVNDTSGTSDSNDDPTETSLRQAPKIALVKTSTIGGTGAVGDVITYSFTVTNTGNVTLSAVVVDDAMTGSANLTTSPSSLAPGATGTATATYTIKQSDIDNGSVSNSAVATGTAPDNATVNDTSGTSDTNDDPTETALRQAPKIALVKTSSVGGTGAVGDVITYTFSVKNTGNVTLSAVVVDDAMTGSANLTTSPSSLVPGATGTATATYTIKQSDIDNGSVSNSAVATGTAPDNATVNDTSGTSDSNDDATETTLTQTPKIAVVKTSSVGGTGAVGDVITYTFSVKNTGNVTLSAVVVDDAMTGSANLTTSPSSLVPGATGTATATYTIKQSDIDNGSVSNSAVATGTAPDNATVSDTSGTSDSNDDPTETKLSQEPGLKLYKMGTYHDTDKDGTVNVGDRIDYIFKVINTGNVTISNIKVSDPMVAVSGGPISSLSPAVIDATTYTASYTMTQADIDLGAVYNLAFVSGKDTNGNDIENDSQDEAPLTPKDKFYETTCPKCTVTTLEQKSSIALIKTAIFNDANNNGSADAGETISYSFTVINTGNVRLKEVTIKDPLPGIEMTGGPISLSPGETDSTTFKGVYVLKQSDINAKNVSNQAIVTAVNPLGITVRDASDDNNIDGDNPTVLAIEGCIIKVFNAISPNGDSKNERFYIQGLECYPENTIEIYNRWGVLVFERDHYNNEERAFRGMSEGRTTVKKSDGLPVGTYYYILKYKDSDSNGHQEAGYLYLNR</sequence>
<feature type="compositionally biased region" description="Polar residues" evidence="2">
    <location>
        <begin position="1718"/>
        <end position="1735"/>
    </location>
</feature>
<feature type="domain" description="DUF7507" evidence="4">
    <location>
        <begin position="1286"/>
        <end position="1385"/>
    </location>
</feature>
<evidence type="ECO:0000313" key="6">
    <source>
        <dbReference type="Proteomes" id="UP001212170"/>
    </source>
</evidence>
<feature type="domain" description="DUF7507" evidence="4">
    <location>
        <begin position="1758"/>
        <end position="1857"/>
    </location>
</feature>
<feature type="region of interest" description="Disordered" evidence="2">
    <location>
        <begin position="1011"/>
        <end position="1046"/>
    </location>
</feature>
<feature type="compositionally biased region" description="Polar residues" evidence="2">
    <location>
        <begin position="1364"/>
        <end position="1381"/>
    </location>
</feature>
<protein>
    <submittedName>
        <fullName evidence="5">Gliding motility-associated C-terminal domain-containing protein</fullName>
    </submittedName>
</protein>
<feature type="compositionally biased region" description="Polar residues" evidence="2">
    <location>
        <begin position="1838"/>
        <end position="1853"/>
    </location>
</feature>
<evidence type="ECO:0000256" key="2">
    <source>
        <dbReference type="SAM" id="MobiDB-lite"/>
    </source>
</evidence>
<feature type="compositionally biased region" description="Polar residues" evidence="2">
    <location>
        <begin position="2073"/>
        <end position="2089"/>
    </location>
</feature>
<feature type="region of interest" description="Disordered" evidence="2">
    <location>
        <begin position="1129"/>
        <end position="1164"/>
    </location>
</feature>
<dbReference type="EMBL" id="JAMZNK010000017">
    <property type="protein sequence ID" value="MDA6070392.1"/>
    <property type="molecule type" value="Genomic_DNA"/>
</dbReference>
<dbReference type="PANTHER" id="PTHR34819">
    <property type="entry name" value="LARGE CYSTEINE-RICH PERIPLASMIC PROTEIN OMCB"/>
    <property type="match status" value="1"/>
</dbReference>
<dbReference type="InterPro" id="IPR018247">
    <property type="entry name" value="EF_Hand_1_Ca_BS"/>
</dbReference>
<feature type="domain" description="DUF7507" evidence="4">
    <location>
        <begin position="932"/>
        <end position="1031"/>
    </location>
</feature>
<dbReference type="PANTHER" id="PTHR34819:SF3">
    <property type="entry name" value="CELL SURFACE PROTEIN"/>
    <property type="match status" value="1"/>
</dbReference>
<comment type="caution">
    <text evidence="5">The sequence shown here is derived from an EMBL/GenBank/DDBJ whole genome shotgun (WGS) entry which is preliminary data.</text>
</comment>
<feature type="region of interest" description="Disordered" evidence="2">
    <location>
        <begin position="1838"/>
        <end position="1876"/>
    </location>
</feature>
<dbReference type="InterPro" id="IPR028994">
    <property type="entry name" value="Integrin_alpha_N"/>
</dbReference>
<feature type="region of interest" description="Disordered" evidence="2">
    <location>
        <begin position="1364"/>
        <end position="1400"/>
    </location>
</feature>
<feature type="domain" description="DUF7507" evidence="4">
    <location>
        <begin position="1404"/>
        <end position="1503"/>
    </location>
</feature>
<feature type="region of interest" description="Disordered" evidence="2">
    <location>
        <begin position="2073"/>
        <end position="2107"/>
    </location>
</feature>
<feature type="region of interest" description="Disordered" evidence="2">
    <location>
        <begin position="1248"/>
        <end position="1282"/>
    </location>
</feature>
<feature type="compositionally biased region" description="Polar residues" evidence="2">
    <location>
        <begin position="1248"/>
        <end position="1263"/>
    </location>
</feature>
<feature type="chain" id="PRO_5047255525" evidence="3">
    <location>
        <begin position="30"/>
        <end position="2589"/>
    </location>
</feature>
<feature type="compositionally biased region" description="Low complexity" evidence="2">
    <location>
        <begin position="1264"/>
        <end position="1273"/>
    </location>
</feature>
<dbReference type="Pfam" id="PF24346">
    <property type="entry name" value="DUF7507"/>
    <property type="match status" value="13"/>
</dbReference>
<feature type="compositionally biased region" description="Polar residues" evidence="2">
    <location>
        <begin position="1483"/>
        <end position="1499"/>
    </location>
</feature>
<evidence type="ECO:0000313" key="5">
    <source>
        <dbReference type="EMBL" id="MDA6070392.1"/>
    </source>
</evidence>
<feature type="region of interest" description="Disordered" evidence="2">
    <location>
        <begin position="1955"/>
        <end position="1987"/>
    </location>
</feature>
<dbReference type="NCBIfam" id="TIGR01451">
    <property type="entry name" value="B_ant_repeat"/>
    <property type="match status" value="12"/>
</dbReference>
<feature type="compositionally biased region" description="Low complexity" evidence="2">
    <location>
        <begin position="1500"/>
        <end position="1509"/>
    </location>
</feature>
<dbReference type="SUPFAM" id="SSF69318">
    <property type="entry name" value="Integrin alpha N-terminal domain"/>
    <property type="match status" value="2"/>
</dbReference>
<feature type="compositionally biased region" description="Low complexity" evidence="2">
    <location>
        <begin position="2090"/>
        <end position="2099"/>
    </location>
</feature>
<feature type="compositionally biased region" description="Low complexity" evidence="2">
    <location>
        <begin position="2208"/>
        <end position="2217"/>
    </location>
</feature>
<feature type="compositionally biased region" description="Polar residues" evidence="2">
    <location>
        <begin position="2191"/>
        <end position="2207"/>
    </location>
</feature>
<feature type="compositionally biased region" description="Low complexity" evidence="2">
    <location>
        <begin position="1972"/>
        <end position="1981"/>
    </location>
</feature>
<feature type="domain" description="DUF7507" evidence="4">
    <location>
        <begin position="1050"/>
        <end position="1149"/>
    </location>
</feature>
<feature type="compositionally biased region" description="Polar residues" evidence="2">
    <location>
        <begin position="1955"/>
        <end position="1971"/>
    </location>
</feature>
<feature type="region of interest" description="Disordered" evidence="2">
    <location>
        <begin position="1718"/>
        <end position="1751"/>
    </location>
</feature>
<feature type="compositionally biased region" description="Low complexity" evidence="2">
    <location>
        <begin position="1382"/>
        <end position="1391"/>
    </location>
</feature>
<feature type="domain" description="DUF7507" evidence="4">
    <location>
        <begin position="1168"/>
        <end position="1267"/>
    </location>
</feature>
<dbReference type="Proteomes" id="UP001212170">
    <property type="component" value="Unassembled WGS sequence"/>
</dbReference>
<dbReference type="PROSITE" id="PS00018">
    <property type="entry name" value="EF_HAND_1"/>
    <property type="match status" value="2"/>
</dbReference>
<feature type="compositionally biased region" description="Polar residues" evidence="2">
    <location>
        <begin position="1601"/>
        <end position="1617"/>
    </location>
</feature>
<feature type="region of interest" description="Disordered" evidence="2">
    <location>
        <begin position="2191"/>
        <end position="2234"/>
    </location>
</feature>
<keyword evidence="1 3" id="KW-0732">Signal</keyword>
<feature type="domain" description="DUF7507" evidence="4">
    <location>
        <begin position="2112"/>
        <end position="2211"/>
    </location>
</feature>
<feature type="region of interest" description="Disordered" evidence="2">
    <location>
        <begin position="1601"/>
        <end position="1640"/>
    </location>
</feature>
<dbReference type="InterPro" id="IPR047589">
    <property type="entry name" value="DUF11_rpt"/>
</dbReference>
<feature type="domain" description="DUF7507" evidence="4">
    <location>
        <begin position="1640"/>
        <end position="1739"/>
    </location>
</feature>
<feature type="region of interest" description="Disordered" evidence="2">
    <location>
        <begin position="1483"/>
        <end position="1519"/>
    </location>
</feature>
<gene>
    <name evidence="5" type="ORF">NJT12_12245</name>
</gene>
<keyword evidence="6" id="KW-1185">Reference proteome</keyword>
<evidence type="ECO:0000256" key="1">
    <source>
        <dbReference type="ARBA" id="ARBA00022729"/>
    </source>
</evidence>
<dbReference type="RefSeq" id="WP_271336207.1">
    <property type="nucleotide sequence ID" value="NZ_JAMZNK010000017.1"/>
</dbReference>
<feature type="domain" description="DUF7507" evidence="4">
    <location>
        <begin position="2366"/>
        <end position="2469"/>
    </location>
</feature>
<feature type="compositionally biased region" description="Low complexity" evidence="2">
    <location>
        <begin position="1736"/>
        <end position="1745"/>
    </location>
</feature>
<evidence type="ECO:0000259" key="4">
    <source>
        <dbReference type="Pfam" id="PF24346"/>
    </source>
</evidence>
<feature type="domain" description="DUF7507" evidence="4">
    <location>
        <begin position="2231"/>
        <end position="2334"/>
    </location>
</feature>
<feature type="domain" description="DUF7507" evidence="4">
    <location>
        <begin position="1994"/>
        <end position="2093"/>
    </location>
</feature>
<dbReference type="Pfam" id="PF13585">
    <property type="entry name" value="CHU_C"/>
    <property type="match status" value="1"/>
</dbReference>
<feature type="domain" description="DUF7507" evidence="4">
    <location>
        <begin position="1876"/>
        <end position="1975"/>
    </location>
</feature>
<reference evidence="5 6" key="1">
    <citation type="journal article" date="2023" name="Chemosphere">
        <title>Whole genome analysis of Flavobacterium aziz-sancarii sp. nov., isolated from Ardley Island (Antarctica), revealed a rich resistome and bioremediation potential.</title>
        <authorList>
            <person name="Otur C."/>
            <person name="Okay S."/>
            <person name="Kurt-Kizildogan A."/>
        </authorList>
    </citation>
    <scope>NUCLEOTIDE SEQUENCE [LARGE SCALE GENOMIC DNA]</scope>
    <source>
        <strain evidence="5 6">AC</strain>
    </source>
</reference>